<comment type="caution">
    <text evidence="3">The sequence shown here is derived from an EMBL/GenBank/DDBJ whole genome shotgun (WGS) entry which is preliminary data.</text>
</comment>
<reference evidence="4" key="1">
    <citation type="journal article" date="2021" name="Microbiol. Resour. Announc.">
        <title>LGAAP: Leishmaniinae Genome Assembly and Annotation Pipeline.</title>
        <authorList>
            <person name="Almutairi H."/>
            <person name="Urbaniak M.D."/>
            <person name="Bates M.D."/>
            <person name="Jariyapan N."/>
            <person name="Kwakye-Nuako G."/>
            <person name="Thomaz-Soccol V."/>
            <person name="Al-Salem W.S."/>
            <person name="Dillon R.J."/>
            <person name="Bates P.A."/>
            <person name="Gatherer D."/>
        </authorList>
    </citation>
    <scope>NUCLEOTIDE SEQUENCE [LARGE SCALE GENOMIC DNA]</scope>
</reference>
<protein>
    <submittedName>
        <fullName evidence="3">Uncharacterized protein</fullName>
    </submittedName>
</protein>
<dbReference type="Proteomes" id="UP000673552">
    <property type="component" value="Unassembled WGS sequence"/>
</dbReference>
<keyword evidence="2" id="KW-0812">Transmembrane</keyword>
<accession>A0A836GAQ0</accession>
<organism evidence="3 4">
    <name type="scientific">Leishmania martiniquensis</name>
    <dbReference type="NCBI Taxonomy" id="1580590"/>
    <lineage>
        <taxon>Eukaryota</taxon>
        <taxon>Discoba</taxon>
        <taxon>Euglenozoa</taxon>
        <taxon>Kinetoplastea</taxon>
        <taxon>Metakinetoplastina</taxon>
        <taxon>Trypanosomatida</taxon>
        <taxon>Trypanosomatidae</taxon>
        <taxon>Leishmaniinae</taxon>
        <taxon>Leishmania</taxon>
    </lineage>
</organism>
<feature type="region of interest" description="Disordered" evidence="1">
    <location>
        <begin position="151"/>
        <end position="173"/>
    </location>
</feature>
<dbReference type="OrthoDB" id="264315at2759"/>
<dbReference type="GeneID" id="92511613"/>
<dbReference type="EMBL" id="JAFEUZ010000031">
    <property type="protein sequence ID" value="KAG5471406.1"/>
    <property type="molecule type" value="Genomic_DNA"/>
</dbReference>
<dbReference type="RefSeq" id="XP_067176380.1">
    <property type="nucleotide sequence ID" value="XM_067319101.1"/>
</dbReference>
<name>A0A836GAQ0_9TRYP</name>
<keyword evidence="4" id="KW-1185">Reference proteome</keyword>
<keyword evidence="2" id="KW-0472">Membrane</keyword>
<feature type="compositionally biased region" description="Basic and acidic residues" evidence="1">
    <location>
        <begin position="160"/>
        <end position="173"/>
    </location>
</feature>
<evidence type="ECO:0000256" key="2">
    <source>
        <dbReference type="SAM" id="Phobius"/>
    </source>
</evidence>
<proteinExistence type="predicted"/>
<keyword evidence="2" id="KW-1133">Transmembrane helix</keyword>
<evidence type="ECO:0000313" key="3">
    <source>
        <dbReference type="EMBL" id="KAG5471406.1"/>
    </source>
</evidence>
<evidence type="ECO:0000313" key="4">
    <source>
        <dbReference type="Proteomes" id="UP000673552"/>
    </source>
</evidence>
<dbReference type="KEGG" id="lmat:92511613"/>
<gene>
    <name evidence="3" type="ORF">LSCM1_01492</name>
</gene>
<dbReference type="AlphaFoldDB" id="A0A836GAQ0"/>
<sequence>MSSERPRAGLPPRAIFAIVLGSVWVLGIILYIIFYYSRRKRAERRERRQATAQVVQTRGVPYGGPLSPYGPYVGAPPVARGTVVTFQEAPVAVAGPVDASPHIPEGAVNAIVWPPPQQQPPLYPGVVMEQRQEPGSATDSAIVYGTAYYYAQPNGPQTENTEHGKPSEEHRRC</sequence>
<feature type="transmembrane region" description="Helical" evidence="2">
    <location>
        <begin position="14"/>
        <end position="37"/>
    </location>
</feature>
<evidence type="ECO:0000256" key="1">
    <source>
        <dbReference type="SAM" id="MobiDB-lite"/>
    </source>
</evidence>
<reference evidence="4" key="2">
    <citation type="journal article" date="2021" name="Sci. Data">
        <title>Chromosome-scale genome sequencing, assembly and annotation of six genomes from subfamily Leishmaniinae.</title>
        <authorList>
            <person name="Almutairi H."/>
            <person name="Urbaniak M.D."/>
            <person name="Bates M.D."/>
            <person name="Jariyapan N."/>
            <person name="Kwakye-Nuako G."/>
            <person name="Thomaz Soccol V."/>
            <person name="Al-Salem W.S."/>
            <person name="Dillon R.J."/>
            <person name="Bates P.A."/>
            <person name="Gatherer D."/>
        </authorList>
    </citation>
    <scope>NUCLEOTIDE SEQUENCE [LARGE SCALE GENOMIC DNA]</scope>
</reference>